<dbReference type="AlphaFoldDB" id="A0AAV4T8Z5"/>
<evidence type="ECO:0000313" key="2">
    <source>
        <dbReference type="Proteomes" id="UP001054945"/>
    </source>
</evidence>
<reference evidence="1 2" key="1">
    <citation type="submission" date="2021-06" db="EMBL/GenBank/DDBJ databases">
        <title>Caerostris extrusa draft genome.</title>
        <authorList>
            <person name="Kono N."/>
            <person name="Arakawa K."/>
        </authorList>
    </citation>
    <scope>NUCLEOTIDE SEQUENCE [LARGE SCALE GENOMIC DNA]</scope>
</reference>
<name>A0AAV4T8Z5_CAEEX</name>
<proteinExistence type="predicted"/>
<gene>
    <name evidence="1" type="ORF">CEXT_271221</name>
</gene>
<protein>
    <submittedName>
        <fullName evidence="1">Uncharacterized protein</fullName>
    </submittedName>
</protein>
<comment type="caution">
    <text evidence="1">The sequence shown here is derived from an EMBL/GenBank/DDBJ whole genome shotgun (WGS) entry which is preliminary data.</text>
</comment>
<dbReference type="EMBL" id="BPLR01010880">
    <property type="protein sequence ID" value="GIY42649.1"/>
    <property type="molecule type" value="Genomic_DNA"/>
</dbReference>
<sequence length="138" mass="15733">MSSSIRKQLPELLEIFFPLLYLSLDYLKSSEGRYQRRQEFHPLGPSGSLGRCLLRCRVISRAPRKLFLGCSSEFHCGMERGSEGRYQRMAGISPFGTLRIAWEGLLRCPGDKEAPLNYFSDVLVSSIVEWNEGSRKGR</sequence>
<organism evidence="1 2">
    <name type="scientific">Caerostris extrusa</name>
    <name type="common">Bark spider</name>
    <name type="synonym">Caerostris bankana</name>
    <dbReference type="NCBI Taxonomy" id="172846"/>
    <lineage>
        <taxon>Eukaryota</taxon>
        <taxon>Metazoa</taxon>
        <taxon>Ecdysozoa</taxon>
        <taxon>Arthropoda</taxon>
        <taxon>Chelicerata</taxon>
        <taxon>Arachnida</taxon>
        <taxon>Araneae</taxon>
        <taxon>Araneomorphae</taxon>
        <taxon>Entelegynae</taxon>
        <taxon>Araneoidea</taxon>
        <taxon>Araneidae</taxon>
        <taxon>Caerostris</taxon>
    </lineage>
</organism>
<dbReference type="Proteomes" id="UP001054945">
    <property type="component" value="Unassembled WGS sequence"/>
</dbReference>
<accession>A0AAV4T8Z5</accession>
<evidence type="ECO:0000313" key="1">
    <source>
        <dbReference type="EMBL" id="GIY42649.1"/>
    </source>
</evidence>
<keyword evidence="2" id="KW-1185">Reference proteome</keyword>